<keyword evidence="2" id="KW-1185">Reference proteome</keyword>
<evidence type="ECO:0000313" key="2">
    <source>
        <dbReference type="Proteomes" id="UP001331761"/>
    </source>
</evidence>
<protein>
    <submittedName>
        <fullName evidence="1">Uncharacterized protein</fullName>
    </submittedName>
</protein>
<sequence length="79" mass="8680">KLDGSIKRVDSAVITPYGVSKLQPGMVMKQKKTKGFGFTGFAVRKTFDAKRFIHAGEVTKMPQMVDQSSQVSHLVPLQA</sequence>
<reference evidence="1 2" key="1">
    <citation type="submission" date="2019-10" db="EMBL/GenBank/DDBJ databases">
        <title>Assembly and Annotation for the nematode Trichostrongylus colubriformis.</title>
        <authorList>
            <person name="Martin J."/>
        </authorList>
    </citation>
    <scope>NUCLEOTIDE SEQUENCE [LARGE SCALE GENOMIC DNA]</scope>
    <source>
        <strain evidence="1">G859</strain>
        <tissue evidence="1">Whole worm</tissue>
    </source>
</reference>
<proteinExistence type="predicted"/>
<feature type="non-terminal residue" evidence="1">
    <location>
        <position position="1"/>
    </location>
</feature>
<gene>
    <name evidence="1" type="ORF">GCK32_019745</name>
</gene>
<name>A0AAN8ITH9_TRICO</name>
<evidence type="ECO:0000313" key="1">
    <source>
        <dbReference type="EMBL" id="KAK5982893.1"/>
    </source>
</evidence>
<organism evidence="1 2">
    <name type="scientific">Trichostrongylus colubriformis</name>
    <name type="common">Black scour worm</name>
    <dbReference type="NCBI Taxonomy" id="6319"/>
    <lineage>
        <taxon>Eukaryota</taxon>
        <taxon>Metazoa</taxon>
        <taxon>Ecdysozoa</taxon>
        <taxon>Nematoda</taxon>
        <taxon>Chromadorea</taxon>
        <taxon>Rhabditida</taxon>
        <taxon>Rhabditina</taxon>
        <taxon>Rhabditomorpha</taxon>
        <taxon>Strongyloidea</taxon>
        <taxon>Trichostrongylidae</taxon>
        <taxon>Trichostrongylus</taxon>
    </lineage>
</organism>
<dbReference type="EMBL" id="WIXE01004612">
    <property type="protein sequence ID" value="KAK5982893.1"/>
    <property type="molecule type" value="Genomic_DNA"/>
</dbReference>
<dbReference type="Proteomes" id="UP001331761">
    <property type="component" value="Unassembled WGS sequence"/>
</dbReference>
<dbReference type="AlphaFoldDB" id="A0AAN8ITH9"/>
<feature type="non-terminal residue" evidence="1">
    <location>
        <position position="79"/>
    </location>
</feature>
<comment type="caution">
    <text evidence="1">The sequence shown here is derived from an EMBL/GenBank/DDBJ whole genome shotgun (WGS) entry which is preliminary data.</text>
</comment>
<accession>A0AAN8ITH9</accession>